<evidence type="ECO:0000313" key="3">
    <source>
        <dbReference type="Proteomes" id="UP000823736"/>
    </source>
</evidence>
<sequence>MPTIREKRVYDEATTPTPVFVAAEQGLVVARISEDKVGEFGLERRCTAQDVAVGADGTLALATDEATLVAPEADPEQFRETGFGPATAVAVVEGQGRALVAADESGEISRLPITDDGPVDAESTDWESLGTVDDLRALRGRLVAAADGIYRVTDAGLDDAGLDDARDVAARGAPLAATGAGLYELGNGWMVASKEPFETVSTDGDRGHAVAADGTVLGREKGGGEWSELALPAGDPIADFAYTDDAVVAATASGSLLADAGNGWRSRRVGVTGVQAAVAAPRPGEE</sequence>
<dbReference type="RefSeq" id="WP_209492333.1">
    <property type="nucleotide sequence ID" value="NZ_JAGGLC010000005.1"/>
</dbReference>
<dbReference type="EMBL" id="JAGGLC010000005">
    <property type="protein sequence ID" value="MBP1987983.1"/>
    <property type="molecule type" value="Genomic_DNA"/>
</dbReference>
<accession>A0A8T4H0U3</accession>
<dbReference type="Pfam" id="PF23366">
    <property type="entry name" value="Beta-prop_HVO_0234"/>
    <property type="match status" value="1"/>
</dbReference>
<proteinExistence type="predicted"/>
<dbReference type="AlphaFoldDB" id="A0A8T4H0U3"/>
<comment type="caution">
    <text evidence="2">The sequence shown here is derived from an EMBL/GenBank/DDBJ whole genome shotgun (WGS) entry which is preliminary data.</text>
</comment>
<evidence type="ECO:0000313" key="2">
    <source>
        <dbReference type="EMBL" id="MBP1987983.1"/>
    </source>
</evidence>
<dbReference type="OrthoDB" id="213812at2157"/>
<name>A0A8T4H0U3_9EURY</name>
<dbReference type="InterPro" id="IPR056505">
    <property type="entry name" value="Beta-prop_HVO_0234"/>
</dbReference>
<evidence type="ECO:0000259" key="1">
    <source>
        <dbReference type="Pfam" id="PF23366"/>
    </source>
</evidence>
<organism evidence="2 3">
    <name type="scientific">Halolamina salifodinae</name>
    <dbReference type="NCBI Taxonomy" id="1202767"/>
    <lineage>
        <taxon>Archaea</taxon>
        <taxon>Methanobacteriati</taxon>
        <taxon>Methanobacteriota</taxon>
        <taxon>Stenosarchaea group</taxon>
        <taxon>Halobacteria</taxon>
        <taxon>Halobacteriales</taxon>
        <taxon>Haloferacaceae</taxon>
    </lineage>
</organism>
<dbReference type="Proteomes" id="UP000823736">
    <property type="component" value="Unassembled WGS sequence"/>
</dbReference>
<protein>
    <recommendedName>
        <fullName evidence="1">HVO-0234-like beta-propeller domain-containing protein</fullName>
    </recommendedName>
</protein>
<gene>
    <name evidence="2" type="ORF">J2753_002493</name>
</gene>
<reference evidence="2" key="1">
    <citation type="submission" date="2021-03" db="EMBL/GenBank/DDBJ databases">
        <title>Genomic Encyclopedia of Type Strains, Phase IV (KMG-IV): sequencing the most valuable type-strain genomes for metagenomic binning, comparative biology and taxonomic classification.</title>
        <authorList>
            <person name="Goeker M."/>
        </authorList>
    </citation>
    <scope>NUCLEOTIDE SEQUENCE</scope>
    <source>
        <strain evidence="2">DSM 26232</strain>
    </source>
</reference>
<feature type="domain" description="HVO-0234-like beta-propeller" evidence="1">
    <location>
        <begin position="3"/>
        <end position="278"/>
    </location>
</feature>
<keyword evidence="3" id="KW-1185">Reference proteome</keyword>